<organism evidence="2 3">
    <name type="scientific">Serinibacter salmoneus</name>
    <dbReference type="NCBI Taxonomy" id="556530"/>
    <lineage>
        <taxon>Bacteria</taxon>
        <taxon>Bacillati</taxon>
        <taxon>Actinomycetota</taxon>
        <taxon>Actinomycetes</taxon>
        <taxon>Micrococcales</taxon>
        <taxon>Beutenbergiaceae</taxon>
        <taxon>Serinibacter</taxon>
    </lineage>
</organism>
<evidence type="ECO:0000256" key="1">
    <source>
        <dbReference type="SAM" id="MobiDB-lite"/>
    </source>
</evidence>
<feature type="region of interest" description="Disordered" evidence="1">
    <location>
        <begin position="1"/>
        <end position="25"/>
    </location>
</feature>
<reference evidence="2 3" key="1">
    <citation type="submission" date="2017-10" db="EMBL/GenBank/DDBJ databases">
        <title>Sequencing the genomes of 1000 actinobacteria strains.</title>
        <authorList>
            <person name="Klenk H.-P."/>
        </authorList>
    </citation>
    <scope>NUCLEOTIDE SEQUENCE [LARGE SCALE GENOMIC DNA]</scope>
    <source>
        <strain evidence="2 3">DSM 21801</strain>
    </source>
</reference>
<accession>A0A2A9D4A9</accession>
<dbReference type="RefSeq" id="WP_098469627.1">
    <property type="nucleotide sequence ID" value="NZ_PDJD01000001.1"/>
</dbReference>
<proteinExistence type="predicted"/>
<sequence length="190" mass="20460">MSVTAYVPGSIAPQPVPARTAPTRIGNSRPRLRLLPALAPESEPEASPIDTNLDPAELRLELDAEKSRLERFARHAGLLVGIRGVWGATRWRACEERLDCVVPTFDIQVAGAAPTASVAGRIGARLARAGWTGGVRSTSPLFRMDARREGHRLRLLAQHDVITFSVAGPPLAVGAGRVREVLDGVHEEDE</sequence>
<dbReference type="EMBL" id="PDJD01000001">
    <property type="protein sequence ID" value="PFG20690.1"/>
    <property type="molecule type" value="Genomic_DNA"/>
</dbReference>
<keyword evidence="3" id="KW-1185">Reference proteome</keyword>
<name>A0A2A9D4A9_9MICO</name>
<dbReference type="AlphaFoldDB" id="A0A2A9D4A9"/>
<evidence type="ECO:0000313" key="3">
    <source>
        <dbReference type="Proteomes" id="UP000224915"/>
    </source>
</evidence>
<gene>
    <name evidence="2" type="ORF">ATL40_2300</name>
</gene>
<dbReference type="OrthoDB" id="9871560at2"/>
<dbReference type="Proteomes" id="UP000224915">
    <property type="component" value="Unassembled WGS sequence"/>
</dbReference>
<evidence type="ECO:0000313" key="2">
    <source>
        <dbReference type="EMBL" id="PFG20690.1"/>
    </source>
</evidence>
<comment type="caution">
    <text evidence="2">The sequence shown here is derived from an EMBL/GenBank/DDBJ whole genome shotgun (WGS) entry which is preliminary data.</text>
</comment>
<protein>
    <submittedName>
        <fullName evidence="2">Uncharacterized protein</fullName>
    </submittedName>
</protein>